<evidence type="ECO:0000259" key="2">
    <source>
        <dbReference type="PROSITE" id="PS50097"/>
    </source>
</evidence>
<dbReference type="Pfam" id="PF00651">
    <property type="entry name" value="BTB"/>
    <property type="match status" value="1"/>
</dbReference>
<evidence type="ECO:0000313" key="4">
    <source>
        <dbReference type="EMBL" id="KAF6027478.1"/>
    </source>
</evidence>
<keyword evidence="5" id="KW-1185">Reference proteome</keyword>
<dbReference type="InterPro" id="IPR011705">
    <property type="entry name" value="BACK"/>
</dbReference>
<comment type="caution">
    <text evidence="3">The sequence shown here is derived from an EMBL/GenBank/DDBJ whole genome shotgun (WGS) entry which is preliminary data.</text>
</comment>
<dbReference type="InterPro" id="IPR000210">
    <property type="entry name" value="BTB/POZ_dom"/>
</dbReference>
<dbReference type="OrthoDB" id="45365at2759"/>
<reference evidence="3 5" key="1">
    <citation type="submission" date="2019-09" db="EMBL/GenBank/DDBJ databases">
        <authorList>
            <person name="Raiko M."/>
            <person name="Komissarov A."/>
            <person name="Rhodes A."/>
            <person name="Kliver S."/>
            <person name="Lim-Fong G."/>
            <person name="Kwan J."/>
            <person name="O'Brien S.J."/>
            <person name="Lopez J.V."/>
        </authorList>
    </citation>
    <scope>NUCLEOTIDE SEQUENCE [LARGE SCALE GENOMIC DNA]</scope>
    <source>
        <strain evidence="3">Kwan_BN1</strain>
    </source>
</reference>
<sequence>MSGNGSETIMKGNIDPFAVDMKKMINSKDMSDIKFLIGPNRKAIYGHRILLSARCDVFRAMFLDQASQQNADKEVPFVLSDITPDIFLAVLEFIYTNCVTLNSKNAIDILGSAIEFGLDELRKLCSQYLVDNLGINNACDVMQAAVTFQQDDLREKALRFIQDNTTSVFRTKGFHEMTDDAMSVVLQSDHLNIDEMEIIDAVREWATVNSVVLGKPISEIAKKVVEHIRLPLLSPDELKEVDEECQRDRLIAVDHISYAWRCHALKKSSPDNRLTWPRKGTKARDHHKNFR</sequence>
<dbReference type="AlphaFoldDB" id="A0A7J7ITB8"/>
<proteinExistence type="predicted"/>
<dbReference type="CDD" id="cd18494">
    <property type="entry name" value="BACK_BTBD19"/>
    <property type="match status" value="1"/>
</dbReference>
<feature type="region of interest" description="Disordered" evidence="1">
    <location>
        <begin position="271"/>
        <end position="291"/>
    </location>
</feature>
<feature type="compositionally biased region" description="Basic residues" evidence="1">
    <location>
        <begin position="279"/>
        <end position="291"/>
    </location>
</feature>
<dbReference type="PROSITE" id="PS50097">
    <property type="entry name" value="BTB"/>
    <property type="match status" value="1"/>
</dbReference>
<protein>
    <submittedName>
        <fullName evidence="3">BTBD19</fullName>
    </submittedName>
</protein>
<dbReference type="Pfam" id="PF07707">
    <property type="entry name" value="BACK"/>
    <property type="match status" value="1"/>
</dbReference>
<dbReference type="PANTHER" id="PTHR46965:SF1">
    <property type="entry name" value="BTB_POZ DOMAIN-CONTAINING PROTEIN 19"/>
    <property type="match status" value="1"/>
</dbReference>
<dbReference type="Gene3D" id="3.30.710.10">
    <property type="entry name" value="Potassium Channel Kv1.1, Chain A"/>
    <property type="match status" value="1"/>
</dbReference>
<dbReference type="SUPFAM" id="SSF54695">
    <property type="entry name" value="POZ domain"/>
    <property type="match status" value="1"/>
</dbReference>
<evidence type="ECO:0000313" key="5">
    <source>
        <dbReference type="Proteomes" id="UP000593567"/>
    </source>
</evidence>
<name>A0A7J7ITB8_BUGNE</name>
<accession>A0A7J7ITB8</accession>
<dbReference type="Proteomes" id="UP000593567">
    <property type="component" value="Unassembled WGS sequence"/>
</dbReference>
<dbReference type="EMBL" id="VXIV02002086">
    <property type="protein sequence ID" value="KAF6027478.1"/>
    <property type="molecule type" value="Genomic_DNA"/>
</dbReference>
<dbReference type="SMART" id="SM00875">
    <property type="entry name" value="BACK"/>
    <property type="match status" value="1"/>
</dbReference>
<organism evidence="3 5">
    <name type="scientific">Bugula neritina</name>
    <name type="common">Brown bryozoan</name>
    <name type="synonym">Sertularia neritina</name>
    <dbReference type="NCBI Taxonomy" id="10212"/>
    <lineage>
        <taxon>Eukaryota</taxon>
        <taxon>Metazoa</taxon>
        <taxon>Spiralia</taxon>
        <taxon>Lophotrochozoa</taxon>
        <taxon>Bryozoa</taxon>
        <taxon>Gymnolaemata</taxon>
        <taxon>Cheilostomatida</taxon>
        <taxon>Flustrina</taxon>
        <taxon>Buguloidea</taxon>
        <taxon>Bugulidae</taxon>
        <taxon>Bugula</taxon>
    </lineage>
</organism>
<dbReference type="EMBL" id="VXIV02003430">
    <property type="protein sequence ID" value="KAF6017110.1"/>
    <property type="molecule type" value="Genomic_DNA"/>
</dbReference>
<gene>
    <name evidence="4" type="ORF">EB796_014214</name>
    <name evidence="3" type="ORF">EB796_024583</name>
</gene>
<evidence type="ECO:0000256" key="1">
    <source>
        <dbReference type="SAM" id="MobiDB-lite"/>
    </source>
</evidence>
<dbReference type="InterPro" id="IPR011333">
    <property type="entry name" value="SKP1/BTB/POZ_sf"/>
</dbReference>
<reference evidence="3 5" key="2">
    <citation type="submission" date="2020-06" db="EMBL/GenBank/DDBJ databases">
        <title>Draft genome of Bugula neritina, a colonial animal packing powerful symbionts and potential medicines.</title>
        <authorList>
            <person name="Rayko M."/>
        </authorList>
    </citation>
    <scope>NUCLEOTIDE SEQUENCE [LARGE SCALE GENOMIC DNA]</scope>
    <source>
        <strain evidence="3">Kwan_BN1</strain>
    </source>
</reference>
<dbReference type="SMART" id="SM00225">
    <property type="entry name" value="BTB"/>
    <property type="match status" value="1"/>
</dbReference>
<dbReference type="PANTHER" id="PTHR46965">
    <property type="entry name" value="BTB/POZ DOMAIN-CONTAINING PROTEIN 19"/>
    <property type="match status" value="1"/>
</dbReference>
<dbReference type="InterPro" id="IPR042846">
    <property type="entry name" value="BTBD19"/>
</dbReference>
<dbReference type="Gene3D" id="1.25.40.420">
    <property type="match status" value="1"/>
</dbReference>
<feature type="domain" description="BTB" evidence="2">
    <location>
        <begin position="31"/>
        <end position="103"/>
    </location>
</feature>
<evidence type="ECO:0000313" key="3">
    <source>
        <dbReference type="EMBL" id="KAF6017110.1"/>
    </source>
</evidence>
<dbReference type="CDD" id="cd18294">
    <property type="entry name" value="BTB_POZ_BTBD19"/>
    <property type="match status" value="1"/>
</dbReference>